<gene>
    <name evidence="1" type="ORF">GDO54_010662</name>
</gene>
<dbReference type="AlphaFoldDB" id="A0AAV3AUR4"/>
<accession>A0AAV3AUR4</accession>
<evidence type="ECO:0000313" key="2">
    <source>
        <dbReference type="Proteomes" id="UP001181693"/>
    </source>
</evidence>
<evidence type="ECO:0000313" key="1">
    <source>
        <dbReference type="EMBL" id="DBA26392.1"/>
    </source>
</evidence>
<reference evidence="1" key="1">
    <citation type="thesis" date="2020" institute="ProQuest LLC" country="789 East Eisenhower Parkway, Ann Arbor, MI, USA">
        <title>Comparative Genomics and Chromosome Evolution.</title>
        <authorList>
            <person name="Mudd A.B."/>
        </authorList>
    </citation>
    <scope>NUCLEOTIDE SEQUENCE</scope>
    <source>
        <strain evidence="1">1538</strain>
        <tissue evidence="1">Blood</tissue>
    </source>
</reference>
<comment type="caution">
    <text evidence="1">The sequence shown here is derived from an EMBL/GenBank/DDBJ whole genome shotgun (WGS) entry which is preliminary data.</text>
</comment>
<sequence>MLNLSSFKLSLVKSPHFGMCMHPPHNPVLEQRALTLYEQPIFMQTLTFRMTVFAKNFWRSPKAEMCNLSFCCHISPLLYYCML</sequence>
<protein>
    <submittedName>
        <fullName evidence="1">Uncharacterized protein</fullName>
    </submittedName>
</protein>
<proteinExistence type="predicted"/>
<organism evidence="1 2">
    <name type="scientific">Pyxicephalus adspersus</name>
    <name type="common">African bullfrog</name>
    <dbReference type="NCBI Taxonomy" id="30357"/>
    <lineage>
        <taxon>Eukaryota</taxon>
        <taxon>Metazoa</taxon>
        <taxon>Chordata</taxon>
        <taxon>Craniata</taxon>
        <taxon>Vertebrata</taxon>
        <taxon>Euteleostomi</taxon>
        <taxon>Amphibia</taxon>
        <taxon>Batrachia</taxon>
        <taxon>Anura</taxon>
        <taxon>Neobatrachia</taxon>
        <taxon>Ranoidea</taxon>
        <taxon>Pyxicephalidae</taxon>
        <taxon>Pyxicephalinae</taxon>
        <taxon>Pyxicephalus</taxon>
    </lineage>
</organism>
<name>A0AAV3AUR4_PYXAD</name>
<dbReference type="EMBL" id="DYDO01000004">
    <property type="protein sequence ID" value="DBA26392.1"/>
    <property type="molecule type" value="Genomic_DNA"/>
</dbReference>
<keyword evidence="2" id="KW-1185">Reference proteome</keyword>
<dbReference type="Proteomes" id="UP001181693">
    <property type="component" value="Unassembled WGS sequence"/>
</dbReference>